<gene>
    <name evidence="1" type="ORF">UFOPK3139_01598</name>
</gene>
<sequence length="176" mass="19038">MVSGTDPERVLLLTFSRERTNLEICGDAIELFGLVLSEFGLASRGSRIPKSDTVASIYSRVVNQQTPLHYVVHESFPWSDDHVDALREMFIGYDDLLLHWRALLGAPVLRDGVRSMRPGHTSREVGLGVKPALQSTAAVIQPMAATSAMAASMASMPWSASTSVIESGGAIRSTLP</sequence>
<evidence type="ECO:0000313" key="1">
    <source>
        <dbReference type="EMBL" id="CAB4832070.1"/>
    </source>
</evidence>
<organism evidence="1">
    <name type="scientific">freshwater metagenome</name>
    <dbReference type="NCBI Taxonomy" id="449393"/>
    <lineage>
        <taxon>unclassified sequences</taxon>
        <taxon>metagenomes</taxon>
        <taxon>ecological metagenomes</taxon>
    </lineage>
</organism>
<proteinExistence type="predicted"/>
<dbReference type="EMBL" id="CAFABA010000062">
    <property type="protein sequence ID" value="CAB4832070.1"/>
    <property type="molecule type" value="Genomic_DNA"/>
</dbReference>
<reference evidence="1" key="1">
    <citation type="submission" date="2020-05" db="EMBL/GenBank/DDBJ databases">
        <authorList>
            <person name="Chiriac C."/>
            <person name="Salcher M."/>
            <person name="Ghai R."/>
            <person name="Kavagutti S V."/>
        </authorList>
    </citation>
    <scope>NUCLEOTIDE SEQUENCE</scope>
</reference>
<name>A0A6J7AHL3_9ZZZZ</name>
<protein>
    <submittedName>
        <fullName evidence="1">Unannotated protein</fullName>
    </submittedName>
</protein>
<dbReference type="AlphaFoldDB" id="A0A6J7AHL3"/>
<accession>A0A6J7AHL3</accession>